<dbReference type="RefSeq" id="WP_345560225.1">
    <property type="nucleotide sequence ID" value="NZ_BAAAZX010000001.1"/>
</dbReference>
<proteinExistence type="predicted"/>
<dbReference type="EMBL" id="BAAAZX010000001">
    <property type="protein sequence ID" value="GAA3973333.1"/>
    <property type="molecule type" value="Genomic_DNA"/>
</dbReference>
<accession>A0ABP7PYM1</accession>
<evidence type="ECO:0000313" key="2">
    <source>
        <dbReference type="Proteomes" id="UP001500456"/>
    </source>
</evidence>
<gene>
    <name evidence="1" type="ORF">GCM10022232_00520</name>
</gene>
<name>A0ABP7PYM1_9ACTN</name>
<dbReference type="Proteomes" id="UP001500456">
    <property type="component" value="Unassembled WGS sequence"/>
</dbReference>
<reference evidence="2" key="1">
    <citation type="journal article" date="2019" name="Int. J. Syst. Evol. Microbiol.">
        <title>The Global Catalogue of Microorganisms (GCM) 10K type strain sequencing project: providing services to taxonomists for standard genome sequencing and annotation.</title>
        <authorList>
            <consortium name="The Broad Institute Genomics Platform"/>
            <consortium name="The Broad Institute Genome Sequencing Center for Infectious Disease"/>
            <person name="Wu L."/>
            <person name="Ma J."/>
        </authorList>
    </citation>
    <scope>NUCLEOTIDE SEQUENCE [LARGE SCALE GENOMIC DNA]</scope>
    <source>
        <strain evidence="2">JCM 16924</strain>
    </source>
</reference>
<evidence type="ECO:0000313" key="1">
    <source>
        <dbReference type="EMBL" id="GAA3973333.1"/>
    </source>
</evidence>
<sequence length="138" mass="14630">MGPNDAQIVRVFSRGLKGPIADLTLNPNSEGEVVLEAEAGETLHDGGGDYLVTLVVRDLSDGTAIPAQVPNAPKPGEVKGRFRDPNWVDLPASFGFVMSSADLKNHRGHLVQAYGSVVYGNTKPGSTFAVSQTFQILP</sequence>
<protein>
    <recommendedName>
        <fullName evidence="3">Allene oxide cyclase barrel-like domain-containing protein</fullName>
    </recommendedName>
</protein>
<comment type="caution">
    <text evidence="1">The sequence shown here is derived from an EMBL/GenBank/DDBJ whole genome shotgun (WGS) entry which is preliminary data.</text>
</comment>
<evidence type="ECO:0008006" key="3">
    <source>
        <dbReference type="Google" id="ProtNLM"/>
    </source>
</evidence>
<organism evidence="1 2">
    <name type="scientific">Streptomyces plumbiresistens</name>
    <dbReference type="NCBI Taxonomy" id="511811"/>
    <lineage>
        <taxon>Bacteria</taxon>
        <taxon>Bacillati</taxon>
        <taxon>Actinomycetota</taxon>
        <taxon>Actinomycetes</taxon>
        <taxon>Kitasatosporales</taxon>
        <taxon>Streptomycetaceae</taxon>
        <taxon>Streptomyces</taxon>
    </lineage>
</organism>
<keyword evidence="2" id="KW-1185">Reference proteome</keyword>